<dbReference type="PROSITE" id="PS50966">
    <property type="entry name" value="ZF_SWIM"/>
    <property type="match status" value="1"/>
</dbReference>
<keyword evidence="12" id="KW-1185">Reference proteome</keyword>
<dbReference type="PROSITE" id="PS50158">
    <property type="entry name" value="ZF_CCHC"/>
    <property type="match status" value="1"/>
</dbReference>
<dbReference type="InterPro" id="IPR001207">
    <property type="entry name" value="Transposase_mutator"/>
</dbReference>
<dbReference type="PANTHER" id="PTHR31973">
    <property type="entry name" value="POLYPROTEIN, PUTATIVE-RELATED"/>
    <property type="match status" value="1"/>
</dbReference>
<dbReference type="InterPro" id="IPR007527">
    <property type="entry name" value="Znf_SWIM"/>
</dbReference>
<feature type="domain" description="CCHC-type" evidence="9">
    <location>
        <begin position="938"/>
        <end position="952"/>
    </location>
</feature>
<dbReference type="SMART" id="SM00575">
    <property type="entry name" value="ZnF_PMZ"/>
    <property type="match status" value="1"/>
</dbReference>
<evidence type="ECO:0000256" key="4">
    <source>
        <dbReference type="ARBA" id="ARBA00022833"/>
    </source>
</evidence>
<proteinExistence type="predicted"/>
<feature type="compositionally biased region" description="Low complexity" evidence="8">
    <location>
        <begin position="985"/>
        <end position="1003"/>
    </location>
</feature>
<dbReference type="GO" id="GO:0006313">
    <property type="term" value="P:DNA transposition"/>
    <property type="evidence" value="ECO:0007669"/>
    <property type="project" value="InterPro"/>
</dbReference>
<keyword evidence="2" id="KW-0479">Metal-binding</keyword>
<reference evidence="11 12" key="1">
    <citation type="submission" date="2024-04" db="EMBL/GenBank/DDBJ databases">
        <title>The reference genome of an endangered Asteraceae, Deinandra increscens subsp. villosa, native to the Central Coast of California.</title>
        <authorList>
            <person name="Guilliams M."/>
            <person name="Hasenstab-Lehman K."/>
            <person name="Meyer R."/>
            <person name="Mcevoy S."/>
        </authorList>
    </citation>
    <scope>NUCLEOTIDE SEQUENCE [LARGE SCALE GENOMIC DNA]</scope>
    <source>
        <tissue evidence="11">Leaf</tissue>
    </source>
</reference>
<dbReference type="PANTHER" id="PTHR31973:SF190">
    <property type="entry name" value="MULE TRANSPOSASE DOMAIN-CONTAINING PROTEIN"/>
    <property type="match status" value="1"/>
</dbReference>
<dbReference type="GO" id="GO:0003677">
    <property type="term" value="F:DNA binding"/>
    <property type="evidence" value="ECO:0007669"/>
    <property type="project" value="UniProtKB-KW"/>
</dbReference>
<organism evidence="11 12">
    <name type="scientific">Deinandra increscens subsp. villosa</name>
    <dbReference type="NCBI Taxonomy" id="3103831"/>
    <lineage>
        <taxon>Eukaryota</taxon>
        <taxon>Viridiplantae</taxon>
        <taxon>Streptophyta</taxon>
        <taxon>Embryophyta</taxon>
        <taxon>Tracheophyta</taxon>
        <taxon>Spermatophyta</taxon>
        <taxon>Magnoliopsida</taxon>
        <taxon>eudicotyledons</taxon>
        <taxon>Gunneridae</taxon>
        <taxon>Pentapetalae</taxon>
        <taxon>asterids</taxon>
        <taxon>campanulids</taxon>
        <taxon>Asterales</taxon>
        <taxon>Asteraceae</taxon>
        <taxon>Asteroideae</taxon>
        <taxon>Heliantheae alliance</taxon>
        <taxon>Madieae</taxon>
        <taxon>Madiinae</taxon>
        <taxon>Deinandra</taxon>
    </lineage>
</organism>
<dbReference type="SMART" id="SM00343">
    <property type="entry name" value="ZnF_C2HC"/>
    <property type="match status" value="2"/>
</dbReference>
<keyword evidence="6" id="KW-0233">DNA recombination</keyword>
<keyword evidence="3 7" id="KW-0863">Zinc-finger</keyword>
<sequence>MEGVDNVELFVRKSLTDEDIKIVYSKQFIIIEYYRPFLCDILAKKGLIVIVGSGYDTLFTIKLHHGGKFTKFPSRCYVDGEIDHIDMIDVDKFCVHDLDGVMLRLGYTSKEPIYYHFLQPGKDLDYGLQTLSSDSDVLKMTSFVPQHRVIFVYTEHGHSKLPIVSNSHVRIEEINEGDEIVNGKEVVSNVMSSKSVNGMKNVMSNSNVMKKNILLLEWDENMNVADKSVNVYGVETVEEDCVADVDEEDDTDYIVDECNNMDDYEVDMRNFRINVDSDVDDVLEEDNEASEDEVLDNDTFVDGRQRNPHHGTIHFYLGQVFGTKEECKTLIRDHSVETRRNIRVIKDEDFRVRAICKGSMGDFGSSSNGPPLPKQKSKRVVLQQEKGKGLLVEKDKDKGQESLKNKGGRGIKSNPHQYQCPWVLLLSKHKEMDTWEIRTLVVEHSCLPLRSIYSCTSAFISKKIVDQIAENPNIPVKAVQEQVQRELQLRVSRMKAYRAKAKAKEQVHGDYISQYSRLRDYVHELKSRNPGTTVKIEVEEADPVEVTRRFKRIYVCLGALKRGFKAIGRDLLGLDGAFMKGPFPGQILSAVGIDPNNGIYPVCYAIVEAETLDSWTWFLECLGEDLDLAVNSNFTFVSDRQKGLLPAMAKVFPSAEHRFCLRHIHENFKLTFRGQLYKDILWKLATSTTDVKFKNRMNELKDLNPDAHQWLSNIPAQHWSRSHFTGRALSDVLLNNMCEVFNGKISEGRDKPIISALEFIREYLMRRIVTVLKHIERSEGILTPNISKLFEQIKMDAGNYLVSWNGGDEYQVSSQHDQVVVNLSEKWCACRRWEITGIPCRHAVAAIWDKTDHSEDVSELLSWVNPIYTIKRWKEVYSHRVKPINGPANWEKIEMPTTLTPPTHHTQVGRPKKARKRSAGEMENGTGRMSKKNMTITCSKCGNKGHNQRTCKGQGGASQGQPQAKQRKVGVKSHGGAAAGDANIGQSSQATGAASSQAGSQGAKQKLPKQNTCSNCGGKGHNKKTCKVHV</sequence>
<evidence type="ECO:0000259" key="10">
    <source>
        <dbReference type="PROSITE" id="PS50966"/>
    </source>
</evidence>
<evidence type="ECO:0000256" key="2">
    <source>
        <dbReference type="ARBA" id="ARBA00022723"/>
    </source>
</evidence>
<keyword evidence="1" id="KW-0815">Transposition</keyword>
<evidence type="ECO:0008006" key="13">
    <source>
        <dbReference type="Google" id="ProtNLM"/>
    </source>
</evidence>
<feature type="compositionally biased region" description="Basic residues" evidence="8">
    <location>
        <begin position="1020"/>
        <end position="1030"/>
    </location>
</feature>
<feature type="region of interest" description="Disordered" evidence="8">
    <location>
        <begin position="391"/>
        <end position="412"/>
    </location>
</feature>
<feature type="region of interest" description="Disordered" evidence="8">
    <location>
        <begin position="947"/>
        <end position="1030"/>
    </location>
</feature>
<evidence type="ECO:0000313" key="11">
    <source>
        <dbReference type="EMBL" id="KAK9062141.1"/>
    </source>
</evidence>
<dbReference type="PROSITE" id="PS01007">
    <property type="entry name" value="TRANSPOSASE_MUTATOR"/>
    <property type="match status" value="1"/>
</dbReference>
<feature type="compositionally biased region" description="Basic and acidic residues" evidence="8">
    <location>
        <begin position="391"/>
        <end position="404"/>
    </location>
</feature>
<dbReference type="EMBL" id="JBCNJP010000019">
    <property type="protein sequence ID" value="KAK9062141.1"/>
    <property type="molecule type" value="Genomic_DNA"/>
</dbReference>
<feature type="compositionally biased region" description="Low complexity" evidence="8">
    <location>
        <begin position="896"/>
        <end position="906"/>
    </location>
</feature>
<dbReference type="Pfam" id="PF26130">
    <property type="entry name" value="PB1-like"/>
    <property type="match status" value="1"/>
</dbReference>
<evidence type="ECO:0000256" key="3">
    <source>
        <dbReference type="ARBA" id="ARBA00022771"/>
    </source>
</evidence>
<dbReference type="InterPro" id="IPR001878">
    <property type="entry name" value="Znf_CCHC"/>
</dbReference>
<evidence type="ECO:0000256" key="5">
    <source>
        <dbReference type="ARBA" id="ARBA00023125"/>
    </source>
</evidence>
<protein>
    <recommendedName>
        <fullName evidence="13">SWIM-type domain-containing protein</fullName>
    </recommendedName>
</protein>
<feature type="domain" description="SWIM-type" evidence="10">
    <location>
        <begin position="810"/>
        <end position="851"/>
    </location>
</feature>
<dbReference type="Proteomes" id="UP001408789">
    <property type="component" value="Unassembled WGS sequence"/>
</dbReference>
<evidence type="ECO:0000259" key="9">
    <source>
        <dbReference type="PROSITE" id="PS50158"/>
    </source>
</evidence>
<evidence type="ECO:0000256" key="6">
    <source>
        <dbReference type="ARBA" id="ARBA00023172"/>
    </source>
</evidence>
<evidence type="ECO:0000256" key="1">
    <source>
        <dbReference type="ARBA" id="ARBA00022578"/>
    </source>
</evidence>
<dbReference type="Pfam" id="PF04434">
    <property type="entry name" value="SWIM"/>
    <property type="match status" value="1"/>
</dbReference>
<dbReference type="GO" id="GO:0008270">
    <property type="term" value="F:zinc ion binding"/>
    <property type="evidence" value="ECO:0007669"/>
    <property type="project" value="UniProtKB-KW"/>
</dbReference>
<feature type="region of interest" description="Disordered" evidence="8">
    <location>
        <begin position="895"/>
        <end position="931"/>
    </location>
</feature>
<name>A0AAP0CSE6_9ASTR</name>
<dbReference type="Pfam" id="PF10551">
    <property type="entry name" value="MULE"/>
    <property type="match status" value="1"/>
</dbReference>
<dbReference type="InterPro" id="IPR058594">
    <property type="entry name" value="PB1-like_dom_pln"/>
</dbReference>
<dbReference type="InterPro" id="IPR006564">
    <property type="entry name" value="Znf_PMZ"/>
</dbReference>
<comment type="caution">
    <text evidence="11">The sequence shown here is derived from an EMBL/GenBank/DDBJ whole genome shotgun (WGS) entry which is preliminary data.</text>
</comment>
<evidence type="ECO:0000256" key="7">
    <source>
        <dbReference type="PROSITE-ProRule" id="PRU00047"/>
    </source>
</evidence>
<evidence type="ECO:0000313" key="12">
    <source>
        <dbReference type="Proteomes" id="UP001408789"/>
    </source>
</evidence>
<keyword evidence="5" id="KW-0238">DNA-binding</keyword>
<dbReference type="InterPro" id="IPR018289">
    <property type="entry name" value="MULE_transposase_dom"/>
</dbReference>
<gene>
    <name evidence="11" type="ORF">SSX86_019327</name>
</gene>
<dbReference type="AlphaFoldDB" id="A0AAP0CSE6"/>
<keyword evidence="4" id="KW-0862">Zinc</keyword>
<accession>A0AAP0CSE6</accession>
<evidence type="ECO:0000256" key="8">
    <source>
        <dbReference type="SAM" id="MobiDB-lite"/>
    </source>
</evidence>
<dbReference type="Gene3D" id="4.10.60.10">
    <property type="entry name" value="Zinc finger, CCHC-type"/>
    <property type="match status" value="1"/>
</dbReference>
<dbReference type="GO" id="GO:0004803">
    <property type="term" value="F:transposase activity"/>
    <property type="evidence" value="ECO:0007669"/>
    <property type="project" value="InterPro"/>
</dbReference>